<dbReference type="AlphaFoldDB" id="A0A226I376"/>
<gene>
    <name evidence="2" type="ORF">B0A75_09515</name>
</gene>
<dbReference type="EMBL" id="MUHA01000011">
    <property type="protein sequence ID" value="OXB00172.1"/>
    <property type="molecule type" value="Genomic_DNA"/>
</dbReference>
<proteinExistence type="predicted"/>
<evidence type="ECO:0000313" key="3">
    <source>
        <dbReference type="Proteomes" id="UP000198336"/>
    </source>
</evidence>
<dbReference type="Proteomes" id="UP000198336">
    <property type="component" value="Unassembled WGS sequence"/>
</dbReference>
<dbReference type="Pfam" id="PF22481">
    <property type="entry name" value="DUF6985"/>
    <property type="match status" value="1"/>
</dbReference>
<evidence type="ECO:0000313" key="2">
    <source>
        <dbReference type="EMBL" id="OXB00172.1"/>
    </source>
</evidence>
<feature type="domain" description="DUF6985" evidence="1">
    <location>
        <begin position="8"/>
        <end position="160"/>
    </location>
</feature>
<evidence type="ECO:0000259" key="1">
    <source>
        <dbReference type="Pfam" id="PF22481"/>
    </source>
</evidence>
<comment type="caution">
    <text evidence="2">The sequence shown here is derived from an EMBL/GenBank/DDBJ whole genome shotgun (WGS) entry which is preliminary data.</text>
</comment>
<accession>A0A226I376</accession>
<name>A0A226I376_9FLAO</name>
<reference evidence="2 3" key="1">
    <citation type="submission" date="2016-11" db="EMBL/GenBank/DDBJ databases">
        <title>Whole genomes of Flavobacteriaceae.</title>
        <authorList>
            <person name="Stine C."/>
            <person name="Li C."/>
            <person name="Tadesse D."/>
        </authorList>
    </citation>
    <scope>NUCLEOTIDE SEQUENCE [LARGE SCALE GENOMIC DNA]</scope>
    <source>
        <strain evidence="2 3">CCUG 59446</strain>
    </source>
</reference>
<dbReference type="RefSeq" id="WP_089054053.1">
    <property type="nucleotide sequence ID" value="NZ_MUHA01000011.1"/>
</dbReference>
<dbReference type="InterPro" id="IPR054254">
    <property type="entry name" value="DUF6985"/>
</dbReference>
<organism evidence="2 3">
    <name type="scientific">Flavobacterium oncorhynchi</name>
    <dbReference type="NCBI Taxonomy" id="728056"/>
    <lineage>
        <taxon>Bacteria</taxon>
        <taxon>Pseudomonadati</taxon>
        <taxon>Bacteroidota</taxon>
        <taxon>Flavobacteriia</taxon>
        <taxon>Flavobacteriales</taxon>
        <taxon>Flavobacteriaceae</taxon>
        <taxon>Flavobacterium</taxon>
    </lineage>
</organism>
<protein>
    <recommendedName>
        <fullName evidence="1">DUF6985 domain-containing protein</fullName>
    </recommendedName>
</protein>
<keyword evidence="3" id="KW-1185">Reference proteome</keyword>
<sequence length="163" mass="19290">MTTHPYWGNVEEDWAGYSSDIYFSYPFFDKPKTEVFLGDEYDEEGEEIETPPTEKQLTAFAETYRIFIDNIENRLADLQLKSFERYERVYAKYYENSEQSGEPPLNIDSIEKHNDYIKDLMYLRISDNKTIRVTIRYKLDTEHGIEFKFVDGQIEDVGGISET</sequence>